<protein>
    <recommendedName>
        <fullName evidence="5">Conjugative transposon TraM protein</fullName>
    </recommendedName>
</protein>
<sequence>MENRKSNMEEEHVPVGEAPEGTRPAEAGSVPSEGTKTEKRLSGEEILRHRKYIVIPVFVLVFLAVLY</sequence>
<accession>A0A0E2AN94</accession>
<evidence type="ECO:0000313" key="4">
    <source>
        <dbReference type="Proteomes" id="UP000003879"/>
    </source>
</evidence>
<comment type="caution">
    <text evidence="3">The sequence shown here is derived from an EMBL/GenBank/DDBJ whole genome shotgun (WGS) entry which is preliminary data.</text>
</comment>
<feature type="transmembrane region" description="Helical" evidence="2">
    <location>
        <begin position="49"/>
        <end position="66"/>
    </location>
</feature>
<dbReference type="EMBL" id="AGXN01000016">
    <property type="protein sequence ID" value="EIY94240.1"/>
    <property type="molecule type" value="Genomic_DNA"/>
</dbReference>
<reference evidence="3 4" key="1">
    <citation type="submission" date="2012-02" db="EMBL/GenBank/DDBJ databases">
        <title>The Genome Sequence of Bacteroides fragilis CL07T12C05.</title>
        <authorList>
            <consortium name="The Broad Institute Genome Sequencing Platform"/>
            <person name="Earl A."/>
            <person name="Ward D."/>
            <person name="Feldgarden M."/>
            <person name="Gevers D."/>
            <person name="Zitomersky N.L."/>
            <person name="Coyne M.J."/>
            <person name="Comstock L.E."/>
            <person name="Young S.K."/>
            <person name="Zeng Q."/>
            <person name="Gargeya S."/>
            <person name="Fitzgerald M."/>
            <person name="Haas B."/>
            <person name="Abouelleil A."/>
            <person name="Alvarado L."/>
            <person name="Arachchi H.M."/>
            <person name="Berlin A."/>
            <person name="Chapman S.B."/>
            <person name="Gearin G."/>
            <person name="Goldberg J."/>
            <person name="Griggs A."/>
            <person name="Gujja S."/>
            <person name="Hansen M."/>
            <person name="Heiman D."/>
            <person name="Howarth C."/>
            <person name="Larimer J."/>
            <person name="Lui A."/>
            <person name="MacDonald P.J.P."/>
            <person name="McCowen C."/>
            <person name="Montmayeur A."/>
            <person name="Murphy C."/>
            <person name="Neiman D."/>
            <person name="Pearson M."/>
            <person name="Priest M."/>
            <person name="Roberts A."/>
            <person name="Saif S."/>
            <person name="Shea T."/>
            <person name="Sisk P."/>
            <person name="Stolte C."/>
            <person name="Sykes S."/>
            <person name="Wortman J."/>
            <person name="Nusbaum C."/>
            <person name="Birren B."/>
        </authorList>
    </citation>
    <scope>NUCLEOTIDE SEQUENCE [LARGE SCALE GENOMIC DNA]</scope>
    <source>
        <strain evidence="3 4">CL07T12C05</strain>
    </source>
</reference>
<name>A0A0E2AN94_BACFG</name>
<dbReference type="HOGENOM" id="CLU_2803274_0_0_10"/>
<organism evidence="3 4">
    <name type="scientific">Bacteroides fragilis CL07T12C05</name>
    <dbReference type="NCBI Taxonomy" id="997883"/>
    <lineage>
        <taxon>Bacteria</taxon>
        <taxon>Pseudomonadati</taxon>
        <taxon>Bacteroidota</taxon>
        <taxon>Bacteroidia</taxon>
        <taxon>Bacteroidales</taxon>
        <taxon>Bacteroidaceae</taxon>
        <taxon>Bacteroides</taxon>
    </lineage>
</organism>
<evidence type="ECO:0008006" key="5">
    <source>
        <dbReference type="Google" id="ProtNLM"/>
    </source>
</evidence>
<evidence type="ECO:0000313" key="3">
    <source>
        <dbReference type="EMBL" id="EIY94240.1"/>
    </source>
</evidence>
<keyword evidence="2" id="KW-0812">Transmembrane</keyword>
<gene>
    <name evidence="3" type="ORF">HMPREF1056_03191</name>
</gene>
<keyword evidence="2" id="KW-1133">Transmembrane helix</keyword>
<dbReference type="AlphaFoldDB" id="A0A0E2AN94"/>
<evidence type="ECO:0000256" key="2">
    <source>
        <dbReference type="SAM" id="Phobius"/>
    </source>
</evidence>
<feature type="region of interest" description="Disordered" evidence="1">
    <location>
        <begin position="1"/>
        <end position="41"/>
    </location>
</feature>
<feature type="compositionally biased region" description="Basic and acidic residues" evidence="1">
    <location>
        <begin position="1"/>
        <end position="14"/>
    </location>
</feature>
<evidence type="ECO:0000256" key="1">
    <source>
        <dbReference type="SAM" id="MobiDB-lite"/>
    </source>
</evidence>
<proteinExistence type="predicted"/>
<dbReference type="Proteomes" id="UP000003879">
    <property type="component" value="Unassembled WGS sequence"/>
</dbReference>
<keyword evidence="2" id="KW-0472">Membrane</keyword>